<dbReference type="GO" id="GO:0003677">
    <property type="term" value="F:DNA binding"/>
    <property type="evidence" value="ECO:0007669"/>
    <property type="project" value="InterPro"/>
</dbReference>
<dbReference type="PROSITE" id="PS50943">
    <property type="entry name" value="HTH_CROC1"/>
    <property type="match status" value="1"/>
</dbReference>
<evidence type="ECO:0000313" key="3">
    <source>
        <dbReference type="Proteomes" id="UP000231469"/>
    </source>
</evidence>
<comment type="caution">
    <text evidence="2">The sequence shown here is derived from an EMBL/GenBank/DDBJ whole genome shotgun (WGS) entry which is preliminary data.</text>
</comment>
<dbReference type="AlphaFoldDB" id="A0A2M7VKS7"/>
<evidence type="ECO:0000313" key="2">
    <source>
        <dbReference type="EMBL" id="PJA02452.1"/>
    </source>
</evidence>
<protein>
    <recommendedName>
        <fullName evidence="1">HTH cro/C1-type domain-containing protein</fullName>
    </recommendedName>
</protein>
<accession>A0A2M7VKS7</accession>
<dbReference type="CDD" id="cd00093">
    <property type="entry name" value="HTH_XRE"/>
    <property type="match status" value="1"/>
</dbReference>
<feature type="domain" description="HTH cro/C1-type" evidence="1">
    <location>
        <begin position="19"/>
        <end position="76"/>
    </location>
</feature>
<proteinExistence type="predicted"/>
<gene>
    <name evidence="2" type="ORF">COX73_00715</name>
</gene>
<dbReference type="SMART" id="SM00530">
    <property type="entry name" value="HTH_XRE"/>
    <property type="match status" value="1"/>
</dbReference>
<dbReference type="EMBL" id="PFPS01000030">
    <property type="protein sequence ID" value="PJA02452.1"/>
    <property type="molecule type" value="Genomic_DNA"/>
</dbReference>
<organism evidence="2 3">
    <name type="scientific">bacterium (Candidatus Gribaldobacteria) CG_4_10_14_0_2_um_filter_36_18</name>
    <dbReference type="NCBI Taxonomy" id="2014264"/>
    <lineage>
        <taxon>Bacteria</taxon>
        <taxon>Candidatus Gribaldobacteria</taxon>
    </lineage>
</organism>
<dbReference type="Pfam" id="PF01381">
    <property type="entry name" value="HTH_3"/>
    <property type="match status" value="1"/>
</dbReference>
<evidence type="ECO:0000259" key="1">
    <source>
        <dbReference type="PROSITE" id="PS50943"/>
    </source>
</evidence>
<dbReference type="SUPFAM" id="SSF47413">
    <property type="entry name" value="lambda repressor-like DNA-binding domains"/>
    <property type="match status" value="1"/>
</dbReference>
<dbReference type="InterPro" id="IPR001387">
    <property type="entry name" value="Cro/C1-type_HTH"/>
</dbReference>
<name>A0A2M7VKS7_9BACT</name>
<reference evidence="3" key="1">
    <citation type="submission" date="2017-09" db="EMBL/GenBank/DDBJ databases">
        <title>Depth-based differentiation of microbial function through sediment-hosted aquifers and enrichment of novel symbionts in the deep terrestrial subsurface.</title>
        <authorList>
            <person name="Probst A.J."/>
            <person name="Ladd B."/>
            <person name="Jarett J.K."/>
            <person name="Geller-Mcgrath D.E."/>
            <person name="Sieber C.M.K."/>
            <person name="Emerson J.B."/>
            <person name="Anantharaman K."/>
            <person name="Thomas B.C."/>
            <person name="Malmstrom R."/>
            <person name="Stieglmeier M."/>
            <person name="Klingl A."/>
            <person name="Woyke T."/>
            <person name="Ryan C.M."/>
            <person name="Banfield J.F."/>
        </authorList>
    </citation>
    <scope>NUCLEOTIDE SEQUENCE [LARGE SCALE GENOMIC DNA]</scope>
</reference>
<dbReference type="InterPro" id="IPR010982">
    <property type="entry name" value="Lambda_DNA-bd_dom_sf"/>
</dbReference>
<dbReference type="Proteomes" id="UP000231469">
    <property type="component" value="Unassembled WGS sequence"/>
</dbReference>
<sequence>MPKFRKVVSYEMKKLGEYLKHLREEVGFSIREAAQKSEIAPSYLSKIEAGDTFSTITVQTLIKFSKTYDVPPIAILKEAGLIDSDEYDLPDFPQYLRAKYHLSPQA</sequence>
<feature type="non-terminal residue" evidence="2">
    <location>
        <position position="106"/>
    </location>
</feature>
<dbReference type="Gene3D" id="1.10.260.40">
    <property type="entry name" value="lambda repressor-like DNA-binding domains"/>
    <property type="match status" value="1"/>
</dbReference>